<comment type="caution">
    <text evidence="1">The sequence shown here is derived from an EMBL/GenBank/DDBJ whole genome shotgun (WGS) entry which is preliminary data.</text>
</comment>
<name>A0A1D2MSR0_ORCCI</name>
<protein>
    <submittedName>
        <fullName evidence="1">Uncharacterized protein</fullName>
    </submittedName>
</protein>
<evidence type="ECO:0000313" key="1">
    <source>
        <dbReference type="EMBL" id="ODM96117.1"/>
    </source>
</evidence>
<dbReference type="AlphaFoldDB" id="A0A1D2MSR0"/>
<organism evidence="1 2">
    <name type="scientific">Orchesella cincta</name>
    <name type="common">Springtail</name>
    <name type="synonym">Podura cincta</name>
    <dbReference type="NCBI Taxonomy" id="48709"/>
    <lineage>
        <taxon>Eukaryota</taxon>
        <taxon>Metazoa</taxon>
        <taxon>Ecdysozoa</taxon>
        <taxon>Arthropoda</taxon>
        <taxon>Hexapoda</taxon>
        <taxon>Collembola</taxon>
        <taxon>Entomobryomorpha</taxon>
        <taxon>Entomobryoidea</taxon>
        <taxon>Orchesellidae</taxon>
        <taxon>Orchesellinae</taxon>
        <taxon>Orchesella</taxon>
    </lineage>
</organism>
<keyword evidence="2" id="KW-1185">Reference proteome</keyword>
<dbReference type="Proteomes" id="UP000094527">
    <property type="component" value="Unassembled WGS sequence"/>
</dbReference>
<proteinExistence type="predicted"/>
<accession>A0A1D2MSR0</accession>
<gene>
    <name evidence="1" type="ORF">Ocin01_10567</name>
</gene>
<evidence type="ECO:0000313" key="2">
    <source>
        <dbReference type="Proteomes" id="UP000094527"/>
    </source>
</evidence>
<dbReference type="EMBL" id="LJIJ01000577">
    <property type="protein sequence ID" value="ODM96117.1"/>
    <property type="molecule type" value="Genomic_DNA"/>
</dbReference>
<reference evidence="1 2" key="1">
    <citation type="journal article" date="2016" name="Genome Biol. Evol.">
        <title>Gene Family Evolution Reflects Adaptation to Soil Environmental Stressors in the Genome of the Collembolan Orchesella cincta.</title>
        <authorList>
            <person name="Faddeeva-Vakhrusheva A."/>
            <person name="Derks M.F."/>
            <person name="Anvar S.Y."/>
            <person name="Agamennone V."/>
            <person name="Suring W."/>
            <person name="Smit S."/>
            <person name="van Straalen N.M."/>
            <person name="Roelofs D."/>
        </authorList>
    </citation>
    <scope>NUCLEOTIDE SEQUENCE [LARGE SCALE GENOMIC DNA]</scope>
    <source>
        <tissue evidence="1">Mixed pool</tissue>
    </source>
</reference>
<sequence>MPPIFVEWRSKSGLLEEVQVHVMSALAMIYNGRIRYVISADESIANQEDVDELAVFCQQAVVELQHATKTNFQAHSQTRRKLSD</sequence>